<dbReference type="SUPFAM" id="SSF53335">
    <property type="entry name" value="S-adenosyl-L-methionine-dependent methyltransferases"/>
    <property type="match status" value="1"/>
</dbReference>
<evidence type="ECO:0000256" key="2">
    <source>
        <dbReference type="ARBA" id="ARBA00022603"/>
    </source>
</evidence>
<proteinExistence type="inferred from homology"/>
<dbReference type="GO" id="GO:0032259">
    <property type="term" value="P:methylation"/>
    <property type="evidence" value="ECO:0007669"/>
    <property type="project" value="UniProtKB-KW"/>
</dbReference>
<organism evidence="4 5">
    <name type="scientific">Malassezia obtusa</name>
    <dbReference type="NCBI Taxonomy" id="76774"/>
    <lineage>
        <taxon>Eukaryota</taxon>
        <taxon>Fungi</taxon>
        <taxon>Dikarya</taxon>
        <taxon>Basidiomycota</taxon>
        <taxon>Ustilaginomycotina</taxon>
        <taxon>Malasseziomycetes</taxon>
        <taxon>Malasseziales</taxon>
        <taxon>Malasseziaceae</taxon>
        <taxon>Malassezia</taxon>
    </lineage>
</organism>
<keyword evidence="5" id="KW-1185">Reference proteome</keyword>
<dbReference type="GO" id="GO:0008168">
    <property type="term" value="F:methyltransferase activity"/>
    <property type="evidence" value="ECO:0007669"/>
    <property type="project" value="UniProtKB-KW"/>
</dbReference>
<dbReference type="AlphaFoldDB" id="A0AAF0IU72"/>
<sequence>MEPKNADFQTVEYWDRRYAAEAPDADFDWFRKYSDIIDIIHELIPDRKSRILMLEIVNLDYSAVLIEKMKARVPEQEWKVMDIRELQEHAEELGGIGSWDVIIDKGTMDALMAENGSVWNPSEQVLDNVAREINGVLAYVSCSHSLLKERTGLFLYFTFGQPHFRMPHMERSDWTLSKRELGDMFHYYLYIGHKH</sequence>
<name>A0AAF0IU72_9BASI</name>
<keyword evidence="2" id="KW-0489">Methyltransferase</keyword>
<dbReference type="InterPro" id="IPR029063">
    <property type="entry name" value="SAM-dependent_MTases_sf"/>
</dbReference>
<evidence type="ECO:0000256" key="3">
    <source>
        <dbReference type="ARBA" id="ARBA00022679"/>
    </source>
</evidence>
<dbReference type="EMBL" id="CP119940">
    <property type="protein sequence ID" value="WFD04188.1"/>
    <property type="molecule type" value="Genomic_DNA"/>
</dbReference>
<dbReference type="Gene3D" id="3.40.50.150">
    <property type="entry name" value="Vaccinia Virus protein VP39"/>
    <property type="match status" value="1"/>
</dbReference>
<evidence type="ECO:0000313" key="5">
    <source>
        <dbReference type="Proteomes" id="UP001214603"/>
    </source>
</evidence>
<dbReference type="Proteomes" id="UP001214603">
    <property type="component" value="Chromosome 7"/>
</dbReference>
<protein>
    <submittedName>
        <fullName evidence="4">Uncharacterized protein</fullName>
    </submittedName>
</protein>
<accession>A0AAF0IU72</accession>
<evidence type="ECO:0000313" key="4">
    <source>
        <dbReference type="EMBL" id="WFD04188.1"/>
    </source>
</evidence>
<keyword evidence="3" id="KW-0808">Transferase</keyword>
<comment type="similarity">
    <text evidence="1">Belongs to the methyltransferase superfamily.</text>
</comment>
<dbReference type="PANTHER" id="PTHR12176:SF80">
    <property type="entry name" value="EEF1A LYSINE METHYLTRANSFERASE 4"/>
    <property type="match status" value="1"/>
</dbReference>
<gene>
    <name evidence="4" type="ORF">MOBT1_002893</name>
</gene>
<reference evidence="4" key="1">
    <citation type="submission" date="2023-03" db="EMBL/GenBank/DDBJ databases">
        <title>Mating type loci evolution in Malassezia.</title>
        <authorList>
            <person name="Coelho M.A."/>
        </authorList>
    </citation>
    <scope>NUCLEOTIDE SEQUENCE</scope>
    <source>
        <strain evidence="4">CBS 7876</strain>
    </source>
</reference>
<evidence type="ECO:0000256" key="1">
    <source>
        <dbReference type="ARBA" id="ARBA00008361"/>
    </source>
</evidence>
<dbReference type="PANTHER" id="PTHR12176">
    <property type="entry name" value="SAM-DEPENDENT METHYLTRANSFERASE SUPERFAMILY PROTEIN"/>
    <property type="match status" value="1"/>
</dbReference>
<dbReference type="InterPro" id="IPR051419">
    <property type="entry name" value="Lys/N-term_MeTrsfase_sf"/>
</dbReference>